<dbReference type="InterPro" id="IPR045107">
    <property type="entry name" value="SAC3/GANP/THP3"/>
</dbReference>
<feature type="region of interest" description="Disordered" evidence="1">
    <location>
        <begin position="74"/>
        <end position="183"/>
    </location>
</feature>
<gene>
    <name evidence="3" type="ORF">FFLO_03765</name>
</gene>
<protein>
    <recommendedName>
        <fullName evidence="2">PCI domain-containing protein</fullName>
    </recommendedName>
</protein>
<comment type="caution">
    <text evidence="3">The sequence shown here is derived from an EMBL/GenBank/DDBJ whole genome shotgun (WGS) entry which is preliminary data.</text>
</comment>
<evidence type="ECO:0000259" key="2">
    <source>
        <dbReference type="PROSITE" id="PS50250"/>
    </source>
</evidence>
<accession>A0A8K0JK68</accession>
<dbReference type="PANTHER" id="PTHR12436:SF4">
    <property type="entry name" value="LEUKOCYTE RECEPTOR CLUSTER MEMBER 8"/>
    <property type="match status" value="1"/>
</dbReference>
<proteinExistence type="predicted"/>
<feature type="domain" description="PCI" evidence="2">
    <location>
        <begin position="333"/>
        <end position="506"/>
    </location>
</feature>
<dbReference type="EMBL" id="JABELV010000071">
    <property type="protein sequence ID" value="KAG7532216.1"/>
    <property type="molecule type" value="Genomic_DNA"/>
</dbReference>
<dbReference type="GO" id="GO:0005634">
    <property type="term" value="C:nucleus"/>
    <property type="evidence" value="ECO:0007669"/>
    <property type="project" value="TreeGrafter"/>
</dbReference>
<reference evidence="3" key="1">
    <citation type="submission" date="2020-04" db="EMBL/GenBank/DDBJ databases">
        <title>Analysis of mating type loci in Filobasidium floriforme.</title>
        <authorList>
            <person name="Nowrousian M."/>
        </authorList>
    </citation>
    <scope>NUCLEOTIDE SEQUENCE</scope>
    <source>
        <strain evidence="3">CBS 6242</strain>
    </source>
</reference>
<feature type="compositionally biased region" description="Low complexity" evidence="1">
    <location>
        <begin position="136"/>
        <end position="152"/>
    </location>
</feature>
<dbReference type="InterPro" id="IPR000717">
    <property type="entry name" value="PCI_dom"/>
</dbReference>
<dbReference type="PROSITE" id="PS50250">
    <property type="entry name" value="PCI"/>
    <property type="match status" value="1"/>
</dbReference>
<dbReference type="PANTHER" id="PTHR12436">
    <property type="entry name" value="80 KDA MCM3-ASSOCIATED PROTEIN"/>
    <property type="match status" value="1"/>
</dbReference>
<keyword evidence="4" id="KW-1185">Reference proteome</keyword>
<feature type="compositionally biased region" description="Polar residues" evidence="1">
    <location>
        <begin position="102"/>
        <end position="121"/>
    </location>
</feature>
<organism evidence="3 4">
    <name type="scientific">Filobasidium floriforme</name>
    <dbReference type="NCBI Taxonomy" id="5210"/>
    <lineage>
        <taxon>Eukaryota</taxon>
        <taxon>Fungi</taxon>
        <taxon>Dikarya</taxon>
        <taxon>Basidiomycota</taxon>
        <taxon>Agaricomycotina</taxon>
        <taxon>Tremellomycetes</taxon>
        <taxon>Filobasidiales</taxon>
        <taxon>Filobasidiaceae</taxon>
        <taxon>Filobasidium</taxon>
    </lineage>
</organism>
<dbReference type="AlphaFoldDB" id="A0A8K0JK68"/>
<sequence>MSAMARDDFKAFVAKALKMATSQYKSAVAEDIKVIAKRMFNKDPTLVSQDWSQADPLVWCPSLAQLARVMTVNPGQNRPSANTNGNGFAPISIAGKGGNKLTKGQAQAQEQGVQPPNVFSNSQFPPLGAPPPPPTQTYASASTSSITNTAQQKQQQSPATKSKKRKSASLFPSAASSLQTYEEDQAKAKRARRFEREIELDKQREMNGGWGDDEPEEGSGRIGWVSWNQEEPEADPNVINWDRHTIKGTSTAIEKSYLRLTSAPNPANIRPLHILEQTLVHIKNKWKSEEKPYPWICDQLKSMRQDLTVQRIKNEFTVKVYEFHARVALQSADLGEYNQCQSVLKQLYEHGLPGCAAEFLGYRILYMIHTKNMSELGRAIARLSPTQKREKGIAHALAVHAAITTGNYHRLFRLFVEPVFYNAKLMVHFVERERVAALAKISKSYMTIPLGFLARELGFADPETQVDLCALLDKHHATVFSTPTANHTIAQANHANENRRLSEMDRESLDALVWNCKANAAACEAAVAKYKVVDIKGQK</sequence>
<name>A0A8K0JK68_9TREE</name>
<dbReference type="Pfam" id="PF03399">
    <property type="entry name" value="SAC3_GANP"/>
    <property type="match status" value="1"/>
</dbReference>
<evidence type="ECO:0000256" key="1">
    <source>
        <dbReference type="SAM" id="MobiDB-lite"/>
    </source>
</evidence>
<dbReference type="InterPro" id="IPR005062">
    <property type="entry name" value="SAC3/GANP/THP3_conserved"/>
</dbReference>
<dbReference type="Proteomes" id="UP000812966">
    <property type="component" value="Unassembled WGS sequence"/>
</dbReference>
<evidence type="ECO:0000313" key="3">
    <source>
        <dbReference type="EMBL" id="KAG7532216.1"/>
    </source>
</evidence>
<dbReference type="Gene3D" id="1.25.40.990">
    <property type="match status" value="1"/>
</dbReference>
<feature type="compositionally biased region" description="Low complexity" evidence="1">
    <location>
        <begin position="168"/>
        <end position="178"/>
    </location>
</feature>
<evidence type="ECO:0000313" key="4">
    <source>
        <dbReference type="Proteomes" id="UP000812966"/>
    </source>
</evidence>
<feature type="compositionally biased region" description="Polar residues" evidence="1">
    <location>
        <begin position="74"/>
        <end position="86"/>
    </location>
</feature>